<dbReference type="CDD" id="cd00093">
    <property type="entry name" value="HTH_XRE"/>
    <property type="match status" value="1"/>
</dbReference>
<dbReference type="GO" id="GO:0003677">
    <property type="term" value="F:DNA binding"/>
    <property type="evidence" value="ECO:0007669"/>
    <property type="project" value="InterPro"/>
</dbReference>
<evidence type="ECO:0000313" key="3">
    <source>
        <dbReference type="Proteomes" id="UP000244925"/>
    </source>
</evidence>
<dbReference type="Proteomes" id="UP000244925">
    <property type="component" value="Unassembled WGS sequence"/>
</dbReference>
<dbReference type="SMART" id="SM00530">
    <property type="entry name" value="HTH_XRE"/>
    <property type="match status" value="1"/>
</dbReference>
<dbReference type="InterPro" id="IPR010982">
    <property type="entry name" value="Lambda_DNA-bd_dom_sf"/>
</dbReference>
<dbReference type="EMBL" id="PUBV01000021">
    <property type="protein sequence ID" value="PWB06641.1"/>
    <property type="molecule type" value="Genomic_DNA"/>
</dbReference>
<sequence length="66" mass="7538">MELKDIMKERREILSLTQQDLAEMAQVGLATIKDIERGKGNPALNTVKKILDVLGIEIEYRIRQTV</sequence>
<dbReference type="Pfam" id="PF01381">
    <property type="entry name" value="HTH_3"/>
    <property type="match status" value="1"/>
</dbReference>
<dbReference type="PROSITE" id="PS50943">
    <property type="entry name" value="HTH_CROC1"/>
    <property type="match status" value="1"/>
</dbReference>
<feature type="domain" description="HTH cro/C1-type" evidence="1">
    <location>
        <begin position="7"/>
        <end position="61"/>
    </location>
</feature>
<accession>A0A2V1IWQ8</accession>
<dbReference type="InterPro" id="IPR001387">
    <property type="entry name" value="Cro/C1-type_HTH"/>
</dbReference>
<evidence type="ECO:0000259" key="1">
    <source>
        <dbReference type="PROSITE" id="PS50943"/>
    </source>
</evidence>
<gene>
    <name evidence="2" type="ORF">C5O25_09590</name>
</gene>
<dbReference type="GeneID" id="82150943"/>
<dbReference type="AlphaFoldDB" id="A0A2V1IWQ8"/>
<name>A0A2V1IWQ8_9BACT</name>
<proteinExistence type="predicted"/>
<comment type="caution">
    <text evidence="2">The sequence shown here is derived from an EMBL/GenBank/DDBJ whole genome shotgun (WGS) entry which is preliminary data.</text>
</comment>
<evidence type="ECO:0000313" key="2">
    <source>
        <dbReference type="EMBL" id="PWB06641.1"/>
    </source>
</evidence>
<organism evidence="2 3">
    <name type="scientific">Paramuribaculum intestinale</name>
    <dbReference type="NCBI Taxonomy" id="2094151"/>
    <lineage>
        <taxon>Bacteria</taxon>
        <taxon>Pseudomonadati</taxon>
        <taxon>Bacteroidota</taxon>
        <taxon>Bacteroidia</taxon>
        <taxon>Bacteroidales</taxon>
        <taxon>Muribaculaceae</taxon>
        <taxon>Paramuribaculum</taxon>
    </lineage>
</organism>
<protein>
    <submittedName>
        <fullName evidence="2">Transcriptional regulator</fullName>
    </submittedName>
</protein>
<dbReference type="SUPFAM" id="SSF47413">
    <property type="entry name" value="lambda repressor-like DNA-binding domains"/>
    <property type="match status" value="1"/>
</dbReference>
<dbReference type="Gene3D" id="1.10.260.40">
    <property type="entry name" value="lambda repressor-like DNA-binding domains"/>
    <property type="match status" value="1"/>
</dbReference>
<reference evidence="3" key="1">
    <citation type="submission" date="2018-02" db="EMBL/GenBank/DDBJ databases">
        <authorList>
            <person name="Clavel T."/>
            <person name="Strowig T."/>
        </authorList>
    </citation>
    <scope>NUCLEOTIDE SEQUENCE [LARGE SCALE GENOMIC DNA]</scope>
    <source>
        <strain evidence="3">DSM 100764</strain>
    </source>
</reference>
<dbReference type="RefSeq" id="WP_107036525.1">
    <property type="nucleotide sequence ID" value="NZ_CAOOBX010000022.1"/>
</dbReference>
<keyword evidence="3" id="KW-1185">Reference proteome</keyword>